<dbReference type="PANTHER" id="PTHR23320:SF130">
    <property type="entry name" value="TRANSMEMBRANE PROTEIN 212"/>
    <property type="match status" value="1"/>
</dbReference>
<organism evidence="2 3">
    <name type="scientific">Macrostomum lignano</name>
    <dbReference type="NCBI Taxonomy" id="282301"/>
    <lineage>
        <taxon>Eukaryota</taxon>
        <taxon>Metazoa</taxon>
        <taxon>Spiralia</taxon>
        <taxon>Lophotrochozoa</taxon>
        <taxon>Platyhelminthes</taxon>
        <taxon>Rhabditophora</taxon>
        <taxon>Macrostomorpha</taxon>
        <taxon>Macrostomida</taxon>
        <taxon>Macrostomidae</taxon>
        <taxon>Macrostomum</taxon>
    </lineage>
</organism>
<dbReference type="EMBL" id="NIVC01002325">
    <property type="protein sequence ID" value="PAA58834.1"/>
    <property type="molecule type" value="Genomic_DNA"/>
</dbReference>
<evidence type="ECO:0008006" key="4">
    <source>
        <dbReference type="Google" id="ProtNLM"/>
    </source>
</evidence>
<sequence length="176" mass="18712">RQLPHRLLRAHVIMGAIQITVGCLVLYSNIYSLLAGDFTASSWRTFSGFWTFPVFIAAGATGLAGGRGRSNTRCCLIGCLVLSSLAAIVSAGAIAVNIFMCFHQFGFASYADILWLLAYLLETVVAIVQVVFASRTVCCRFPPADSSDGRRGPLAVQLGDSGDGAAYATKTGNSYM</sequence>
<keyword evidence="3" id="KW-1185">Reference proteome</keyword>
<evidence type="ECO:0000313" key="2">
    <source>
        <dbReference type="EMBL" id="PAA58834.1"/>
    </source>
</evidence>
<proteinExistence type="predicted"/>
<evidence type="ECO:0000313" key="3">
    <source>
        <dbReference type="Proteomes" id="UP000215902"/>
    </source>
</evidence>
<protein>
    <recommendedName>
        <fullName evidence="4">MARVEL domain-containing protein</fullName>
    </recommendedName>
</protein>
<dbReference type="AlphaFoldDB" id="A0A267ED96"/>
<keyword evidence="1" id="KW-1133">Transmembrane helix</keyword>
<name>A0A267ED96_9PLAT</name>
<gene>
    <name evidence="2" type="ORF">BOX15_Mlig016294g2</name>
</gene>
<feature type="transmembrane region" description="Helical" evidence="1">
    <location>
        <begin position="76"/>
        <end position="107"/>
    </location>
</feature>
<accession>A0A267ED96</accession>
<feature type="transmembrane region" description="Helical" evidence="1">
    <location>
        <begin position="46"/>
        <end position="64"/>
    </location>
</feature>
<comment type="caution">
    <text evidence="2">The sequence shown here is derived from an EMBL/GenBank/DDBJ whole genome shotgun (WGS) entry which is preliminary data.</text>
</comment>
<reference evidence="2 3" key="1">
    <citation type="submission" date="2017-06" db="EMBL/GenBank/DDBJ databases">
        <title>A platform for efficient transgenesis in Macrostomum lignano, a flatworm model organism for stem cell research.</title>
        <authorList>
            <person name="Berezikov E."/>
        </authorList>
    </citation>
    <scope>NUCLEOTIDE SEQUENCE [LARGE SCALE GENOMIC DNA]</scope>
    <source>
        <strain evidence="2">DV1</strain>
        <tissue evidence="2">Whole organism</tissue>
    </source>
</reference>
<keyword evidence="1" id="KW-0472">Membrane</keyword>
<feature type="non-terminal residue" evidence="2">
    <location>
        <position position="1"/>
    </location>
</feature>
<feature type="transmembrane region" description="Helical" evidence="1">
    <location>
        <begin position="12"/>
        <end position="34"/>
    </location>
</feature>
<keyword evidence="1" id="KW-0812">Transmembrane</keyword>
<dbReference type="InterPro" id="IPR030417">
    <property type="entry name" value="MS4A"/>
</dbReference>
<evidence type="ECO:0000256" key="1">
    <source>
        <dbReference type="SAM" id="Phobius"/>
    </source>
</evidence>
<dbReference type="PANTHER" id="PTHR23320">
    <property type="entry name" value="MEMBRANE-SPANNING 4-DOMAINS SUBFAMILY A MS4A -RELATED"/>
    <property type="match status" value="1"/>
</dbReference>
<dbReference type="Proteomes" id="UP000215902">
    <property type="component" value="Unassembled WGS sequence"/>
</dbReference>
<feature type="transmembrane region" description="Helical" evidence="1">
    <location>
        <begin position="113"/>
        <end position="133"/>
    </location>
</feature>